<organism evidence="3 4">
    <name type="scientific">Micromonospora sicca</name>
    <dbReference type="NCBI Taxonomy" id="2202420"/>
    <lineage>
        <taxon>Bacteria</taxon>
        <taxon>Bacillati</taxon>
        <taxon>Actinomycetota</taxon>
        <taxon>Actinomycetes</taxon>
        <taxon>Micromonosporales</taxon>
        <taxon>Micromonosporaceae</taxon>
        <taxon>Micromonospora</taxon>
    </lineage>
</organism>
<dbReference type="Proteomes" id="UP001290101">
    <property type="component" value="Unassembled WGS sequence"/>
</dbReference>
<dbReference type="PANTHER" id="PTHR33055">
    <property type="entry name" value="TRANSPOSASE FOR INSERTION SEQUENCE ELEMENT IS1111A"/>
    <property type="match status" value="1"/>
</dbReference>
<reference evidence="3 4" key="1">
    <citation type="submission" date="2023-12" db="EMBL/GenBank/DDBJ databases">
        <title>Micromonospora sp. nov., isolated from Atacama Desert.</title>
        <authorList>
            <person name="Carro L."/>
            <person name="Golinska P."/>
            <person name="Klenk H.-P."/>
            <person name="Goodfellow M."/>
        </authorList>
    </citation>
    <scope>NUCLEOTIDE SEQUENCE [LARGE SCALE GENOMIC DNA]</scope>
    <source>
        <strain evidence="3 4">4G53</strain>
    </source>
</reference>
<evidence type="ECO:0000259" key="2">
    <source>
        <dbReference type="Pfam" id="PF02371"/>
    </source>
</evidence>
<keyword evidence="4" id="KW-1185">Reference proteome</keyword>
<dbReference type="InterPro" id="IPR047650">
    <property type="entry name" value="Transpos_IS110"/>
</dbReference>
<dbReference type="RefSeq" id="WP_322441560.1">
    <property type="nucleotide sequence ID" value="NZ_JAXOTQ010000024.1"/>
</dbReference>
<accession>A0ABU5JGC2</accession>
<dbReference type="PANTHER" id="PTHR33055:SF15">
    <property type="entry name" value="TRANSPOSASE-RELATED"/>
    <property type="match status" value="1"/>
</dbReference>
<dbReference type="EMBL" id="JAXOTQ010000024">
    <property type="protein sequence ID" value="MDZ5491665.1"/>
    <property type="molecule type" value="Genomic_DNA"/>
</dbReference>
<protein>
    <submittedName>
        <fullName evidence="3">IS110 family transposase</fullName>
    </submittedName>
</protein>
<dbReference type="InterPro" id="IPR002525">
    <property type="entry name" value="Transp_IS110-like_N"/>
</dbReference>
<feature type="domain" description="Transposase IS110-like N-terminal" evidence="1">
    <location>
        <begin position="17"/>
        <end position="165"/>
    </location>
</feature>
<dbReference type="Pfam" id="PF02371">
    <property type="entry name" value="Transposase_20"/>
    <property type="match status" value="1"/>
</dbReference>
<sequence>MEEVDEQDLHVERVAALDLGKAVLEACVRVPNESRPGRRMQEVRGFATTTSALLQMAGWLRRWGVTRVVMESTSDYWKGVYYLLEAEGFECWLVNAREVKNVPGRAKTDKADAVWLAKVAERGMCRPSLVHPKPIRELRNLTRYRRSLIRDRTREMQRVEKLLEDAQIKITSVVSDVFGVSWRLILQALIDGQRDPAVLAQMARGRLRVKIAQLQEALRGFFTDHHATILAMMLDNIDRLSAQITALDTTIAEAVAPFAHQMTQLSEITAVGPTAAQELIAEVGVDMTRFPSDAHLVSWAKFCPQTHESAGKKKNKGRAKGSPWLAATLGNIAGSACRTDTFLGARHRRIARRRGKQKATVATGNAVLVIVYHLLSDPAVRFRDLGADYFDTRIDKQRRARNLATQLQAVTGQKITTRDGKAIIAEPEAA</sequence>
<name>A0ABU5JGC2_9ACTN</name>
<proteinExistence type="predicted"/>
<dbReference type="Pfam" id="PF01548">
    <property type="entry name" value="DEDD_Tnp_IS110"/>
    <property type="match status" value="1"/>
</dbReference>
<dbReference type="InterPro" id="IPR003346">
    <property type="entry name" value="Transposase_20"/>
</dbReference>
<evidence type="ECO:0000313" key="3">
    <source>
        <dbReference type="EMBL" id="MDZ5491665.1"/>
    </source>
</evidence>
<gene>
    <name evidence="3" type="ORF">U2F25_19745</name>
</gene>
<comment type="caution">
    <text evidence="3">The sequence shown here is derived from an EMBL/GenBank/DDBJ whole genome shotgun (WGS) entry which is preliminary data.</text>
</comment>
<dbReference type="NCBIfam" id="NF033542">
    <property type="entry name" value="transpos_IS110"/>
    <property type="match status" value="1"/>
</dbReference>
<feature type="domain" description="Transposase IS116/IS110/IS902 C-terminal" evidence="2">
    <location>
        <begin position="264"/>
        <end position="340"/>
    </location>
</feature>
<evidence type="ECO:0000313" key="4">
    <source>
        <dbReference type="Proteomes" id="UP001290101"/>
    </source>
</evidence>
<evidence type="ECO:0000259" key="1">
    <source>
        <dbReference type="Pfam" id="PF01548"/>
    </source>
</evidence>